<dbReference type="EMBL" id="SMKA01000455">
    <property type="protein sequence ID" value="TDC14246.1"/>
    <property type="molecule type" value="Genomic_DNA"/>
</dbReference>
<sequence>MPRVRGVIVVTDHKDLRSGGVPVHELVRSRLPRLVDDVLTRLVAEIPLYAQLPTEELQGDIRRITDQSLRAFIETFRTGVVPTGDVLAPLRESARRRAEEGVPLEALLAAYHLGGKVCADDVAAGFRPEELSDAILLNRLILDFLQQVTAVVSASYFEERQSIAGEDQASRQAVLAALLDGRAVDEAAVRTGVRLPAEYLVAGLAFGTHPDEQQPGVDPEIVARRKLRRVRVELDRLAGSMANLSVDGGIALLPCTRSEVDNLRTRLSRVAGVDITLAITTSPPSDVPAAAALVRDLLDVIRIHRHPPGVYELDDLVLEFQLSRPSPARDRLAQLLAPLEDRADLLSTLRCYLDNARSRRQTAADLHVHANTVDYRLKQVARLTGLDPGSDDQLPRIVAALVAFDAQRSPV</sequence>
<gene>
    <name evidence="3" type="ORF">E1261_43960</name>
</gene>
<reference evidence="3 4" key="1">
    <citation type="submission" date="2019-03" db="EMBL/GenBank/DDBJ databases">
        <title>Draft genome sequences of novel Actinobacteria.</title>
        <authorList>
            <person name="Sahin N."/>
            <person name="Ay H."/>
            <person name="Saygin H."/>
        </authorList>
    </citation>
    <scope>NUCLEOTIDE SEQUENCE [LARGE SCALE GENOMIC DNA]</scope>
    <source>
        <strain evidence="3 4">JCM 30547</strain>
    </source>
</reference>
<organism evidence="3 4">
    <name type="scientific">Kribbella albertanoniae</name>
    <dbReference type="NCBI Taxonomy" id="1266829"/>
    <lineage>
        <taxon>Bacteria</taxon>
        <taxon>Bacillati</taxon>
        <taxon>Actinomycetota</taxon>
        <taxon>Actinomycetes</taxon>
        <taxon>Propionibacteriales</taxon>
        <taxon>Kribbellaceae</taxon>
        <taxon>Kribbella</taxon>
    </lineage>
</organism>
<dbReference type="InterPro" id="IPR042070">
    <property type="entry name" value="PucR_C-HTH_sf"/>
</dbReference>
<dbReference type="Gene3D" id="1.10.10.2840">
    <property type="entry name" value="PucR C-terminal helix-turn-helix domain"/>
    <property type="match status" value="1"/>
</dbReference>
<dbReference type="InterPro" id="IPR025751">
    <property type="entry name" value="RsbRD_N_dom"/>
</dbReference>
<accession>A0A4V2XMG6</accession>
<dbReference type="InterPro" id="IPR051448">
    <property type="entry name" value="CdaR-like_regulators"/>
</dbReference>
<dbReference type="OrthoDB" id="3190266at2"/>
<keyword evidence="4" id="KW-1185">Reference proteome</keyword>
<protein>
    <submittedName>
        <fullName evidence="3">PucR family transcriptional regulator</fullName>
    </submittedName>
</protein>
<dbReference type="Pfam" id="PF14361">
    <property type="entry name" value="RsbRD_N"/>
    <property type="match status" value="1"/>
</dbReference>
<proteinExistence type="predicted"/>
<dbReference type="PANTHER" id="PTHR33744">
    <property type="entry name" value="CARBOHYDRATE DIACID REGULATOR"/>
    <property type="match status" value="1"/>
</dbReference>
<name>A0A4V2XMG6_9ACTN</name>
<dbReference type="PANTHER" id="PTHR33744:SF1">
    <property type="entry name" value="DNA-BINDING TRANSCRIPTIONAL ACTIVATOR ADER"/>
    <property type="match status" value="1"/>
</dbReference>
<evidence type="ECO:0000259" key="1">
    <source>
        <dbReference type="Pfam" id="PF13556"/>
    </source>
</evidence>
<evidence type="ECO:0000313" key="4">
    <source>
        <dbReference type="Proteomes" id="UP000295075"/>
    </source>
</evidence>
<feature type="domain" description="RsbT co-antagonist protein RsbRD N-terminal" evidence="2">
    <location>
        <begin position="32"/>
        <end position="171"/>
    </location>
</feature>
<dbReference type="AlphaFoldDB" id="A0A4V2XMG6"/>
<evidence type="ECO:0000259" key="2">
    <source>
        <dbReference type="Pfam" id="PF14361"/>
    </source>
</evidence>
<feature type="domain" description="PucR C-terminal helix-turn-helix" evidence="1">
    <location>
        <begin position="345"/>
        <end position="402"/>
    </location>
</feature>
<comment type="caution">
    <text evidence="3">The sequence shown here is derived from an EMBL/GenBank/DDBJ whole genome shotgun (WGS) entry which is preliminary data.</text>
</comment>
<dbReference type="Pfam" id="PF13556">
    <property type="entry name" value="HTH_30"/>
    <property type="match status" value="1"/>
</dbReference>
<dbReference type="Proteomes" id="UP000295075">
    <property type="component" value="Unassembled WGS sequence"/>
</dbReference>
<evidence type="ECO:0000313" key="3">
    <source>
        <dbReference type="EMBL" id="TDC14246.1"/>
    </source>
</evidence>
<dbReference type="InterPro" id="IPR025736">
    <property type="entry name" value="PucR_C-HTH_dom"/>
</dbReference>